<evidence type="ECO:0000256" key="1">
    <source>
        <dbReference type="SAM" id="SignalP"/>
    </source>
</evidence>
<comment type="caution">
    <text evidence="2">The sequence shown here is derived from an EMBL/GenBank/DDBJ whole genome shotgun (WGS) entry which is preliminary data.</text>
</comment>
<proteinExistence type="predicted"/>
<dbReference type="Proteomes" id="UP001181693">
    <property type="component" value="Unassembled WGS sequence"/>
</dbReference>
<evidence type="ECO:0000313" key="2">
    <source>
        <dbReference type="EMBL" id="DBA23627.1"/>
    </source>
</evidence>
<evidence type="ECO:0000313" key="3">
    <source>
        <dbReference type="Proteomes" id="UP001181693"/>
    </source>
</evidence>
<gene>
    <name evidence="2" type="ORF">GDO54_014520</name>
</gene>
<name>A0AAV3AI19_PYXAD</name>
<reference evidence="2" key="1">
    <citation type="thesis" date="2020" institute="ProQuest LLC" country="789 East Eisenhower Parkway, Ann Arbor, MI, USA">
        <title>Comparative Genomics and Chromosome Evolution.</title>
        <authorList>
            <person name="Mudd A.B."/>
        </authorList>
    </citation>
    <scope>NUCLEOTIDE SEQUENCE</scope>
    <source>
        <strain evidence="2">1538</strain>
        <tissue evidence="2">Blood</tissue>
    </source>
</reference>
<sequence length="117" mass="13224">MLCLFTVPLLQTHVHSICEGCPHTSDHIVQVPGRYFISFCCCHKSINGAENIKREDLLYEGVTSNTEKVSRKCVKIEMSTFKRVQSLVFCICSHFWSGRLLVFFSEMAGHGGSVSMY</sequence>
<protein>
    <recommendedName>
        <fullName evidence="4">Secreted protein</fullName>
    </recommendedName>
</protein>
<keyword evidence="3" id="KW-1185">Reference proteome</keyword>
<evidence type="ECO:0008006" key="4">
    <source>
        <dbReference type="Google" id="ProtNLM"/>
    </source>
</evidence>
<keyword evidence="1" id="KW-0732">Signal</keyword>
<dbReference type="EMBL" id="DYDO01000006">
    <property type="protein sequence ID" value="DBA23627.1"/>
    <property type="molecule type" value="Genomic_DNA"/>
</dbReference>
<organism evidence="2 3">
    <name type="scientific">Pyxicephalus adspersus</name>
    <name type="common">African bullfrog</name>
    <dbReference type="NCBI Taxonomy" id="30357"/>
    <lineage>
        <taxon>Eukaryota</taxon>
        <taxon>Metazoa</taxon>
        <taxon>Chordata</taxon>
        <taxon>Craniata</taxon>
        <taxon>Vertebrata</taxon>
        <taxon>Euteleostomi</taxon>
        <taxon>Amphibia</taxon>
        <taxon>Batrachia</taxon>
        <taxon>Anura</taxon>
        <taxon>Neobatrachia</taxon>
        <taxon>Ranoidea</taxon>
        <taxon>Pyxicephalidae</taxon>
        <taxon>Pyxicephalinae</taxon>
        <taxon>Pyxicephalus</taxon>
    </lineage>
</organism>
<feature type="signal peptide" evidence="1">
    <location>
        <begin position="1"/>
        <end position="16"/>
    </location>
</feature>
<dbReference type="AlphaFoldDB" id="A0AAV3AI19"/>
<accession>A0AAV3AI19</accession>
<feature type="chain" id="PRO_5043662959" description="Secreted protein" evidence="1">
    <location>
        <begin position="17"/>
        <end position="117"/>
    </location>
</feature>